<protein>
    <submittedName>
        <fullName evidence="2">Uncharacterized protein</fullName>
    </submittedName>
</protein>
<gene>
    <name evidence="2" type="ORF">X798_01787</name>
</gene>
<feature type="region of interest" description="Disordered" evidence="1">
    <location>
        <begin position="33"/>
        <end position="78"/>
    </location>
</feature>
<keyword evidence="3" id="KW-1185">Reference proteome</keyword>
<feature type="compositionally biased region" description="Polar residues" evidence="1">
    <location>
        <begin position="43"/>
        <end position="78"/>
    </location>
</feature>
<name>A0A238C1K9_9BILA</name>
<feature type="compositionally biased region" description="Basic and acidic residues" evidence="1">
    <location>
        <begin position="33"/>
        <end position="42"/>
    </location>
</feature>
<evidence type="ECO:0000313" key="3">
    <source>
        <dbReference type="Proteomes" id="UP000242913"/>
    </source>
</evidence>
<evidence type="ECO:0000313" key="2">
    <source>
        <dbReference type="EMBL" id="OZC11371.1"/>
    </source>
</evidence>
<reference evidence="2 3" key="1">
    <citation type="submission" date="2015-12" db="EMBL/GenBank/DDBJ databases">
        <title>Draft genome of the nematode, Onchocerca flexuosa.</title>
        <authorList>
            <person name="Mitreva M."/>
        </authorList>
    </citation>
    <scope>NUCLEOTIDE SEQUENCE [LARGE SCALE GENOMIC DNA]</scope>
    <source>
        <strain evidence="2">Red Deer</strain>
    </source>
</reference>
<evidence type="ECO:0000256" key="1">
    <source>
        <dbReference type="SAM" id="MobiDB-lite"/>
    </source>
</evidence>
<sequence length="195" mass="21988">MDDFETQSNISRFRWDEITPEFQMHFRRLHQGDIPKSEEDRSANTSSPIYQKQSRQNGYSEKNQNYSAESADNVTLPSSPSNCIYLSPDNNFRCDSVRSMSIVSDNEMRTRRILSIKRNGTVPNLSQDASSSGNHQPFLHSYLQVPQSHASQSGRSNSSIASMQSDLESCIGDIHFEDELLDGKAIAISTDSDRT</sequence>
<dbReference type="Proteomes" id="UP000242913">
    <property type="component" value="Unassembled WGS sequence"/>
</dbReference>
<dbReference type="OrthoDB" id="5843319at2759"/>
<proteinExistence type="predicted"/>
<accession>A0A238C1K9</accession>
<dbReference type="AlphaFoldDB" id="A0A238C1K9"/>
<dbReference type="EMBL" id="KZ269981">
    <property type="protein sequence ID" value="OZC11371.1"/>
    <property type="molecule type" value="Genomic_DNA"/>
</dbReference>
<organism evidence="2 3">
    <name type="scientific">Onchocerca flexuosa</name>
    <dbReference type="NCBI Taxonomy" id="387005"/>
    <lineage>
        <taxon>Eukaryota</taxon>
        <taxon>Metazoa</taxon>
        <taxon>Ecdysozoa</taxon>
        <taxon>Nematoda</taxon>
        <taxon>Chromadorea</taxon>
        <taxon>Rhabditida</taxon>
        <taxon>Spirurina</taxon>
        <taxon>Spiruromorpha</taxon>
        <taxon>Filarioidea</taxon>
        <taxon>Onchocercidae</taxon>
        <taxon>Onchocerca</taxon>
    </lineage>
</organism>